<proteinExistence type="predicted"/>
<name>A0A0E9TZ65_ANGAN</name>
<reference evidence="1" key="2">
    <citation type="journal article" date="2015" name="Fish Shellfish Immunol.">
        <title>Early steps in the European eel (Anguilla anguilla)-Vibrio vulnificus interaction in the gills: Role of the RtxA13 toxin.</title>
        <authorList>
            <person name="Callol A."/>
            <person name="Pajuelo D."/>
            <person name="Ebbesson L."/>
            <person name="Teles M."/>
            <person name="MacKenzie S."/>
            <person name="Amaro C."/>
        </authorList>
    </citation>
    <scope>NUCLEOTIDE SEQUENCE</scope>
</reference>
<dbReference type="EMBL" id="GBXM01050544">
    <property type="protein sequence ID" value="JAH58033.1"/>
    <property type="molecule type" value="Transcribed_RNA"/>
</dbReference>
<protein>
    <submittedName>
        <fullName evidence="1">Uncharacterized protein</fullName>
    </submittedName>
</protein>
<dbReference type="AlphaFoldDB" id="A0A0E9TZ65"/>
<accession>A0A0E9TZ65</accession>
<sequence>MHRRGGRKAGAWGVRRFLFLPPIGSGPYHLPLEFWKVPQG</sequence>
<evidence type="ECO:0000313" key="1">
    <source>
        <dbReference type="EMBL" id="JAH58033.1"/>
    </source>
</evidence>
<reference evidence="1" key="1">
    <citation type="submission" date="2014-11" db="EMBL/GenBank/DDBJ databases">
        <authorList>
            <person name="Amaro Gonzalez C."/>
        </authorList>
    </citation>
    <scope>NUCLEOTIDE SEQUENCE</scope>
</reference>
<organism evidence="1">
    <name type="scientific">Anguilla anguilla</name>
    <name type="common">European freshwater eel</name>
    <name type="synonym">Muraena anguilla</name>
    <dbReference type="NCBI Taxonomy" id="7936"/>
    <lineage>
        <taxon>Eukaryota</taxon>
        <taxon>Metazoa</taxon>
        <taxon>Chordata</taxon>
        <taxon>Craniata</taxon>
        <taxon>Vertebrata</taxon>
        <taxon>Euteleostomi</taxon>
        <taxon>Actinopterygii</taxon>
        <taxon>Neopterygii</taxon>
        <taxon>Teleostei</taxon>
        <taxon>Anguilliformes</taxon>
        <taxon>Anguillidae</taxon>
        <taxon>Anguilla</taxon>
    </lineage>
</organism>